<evidence type="ECO:0000256" key="11">
    <source>
        <dbReference type="SAM" id="Phobius"/>
    </source>
</evidence>
<dbReference type="OrthoDB" id="9828391at2759"/>
<evidence type="ECO:0000256" key="4">
    <source>
        <dbReference type="ARBA" id="ARBA00022729"/>
    </source>
</evidence>
<dbReference type="RefSeq" id="XP_029294751.1">
    <property type="nucleotide sequence ID" value="XM_029438891.1"/>
</dbReference>
<evidence type="ECO:0000256" key="3">
    <source>
        <dbReference type="ARBA" id="ARBA00022692"/>
    </source>
</evidence>
<dbReference type="InParanoid" id="A0A6J2QAQ4"/>
<feature type="region of interest" description="Disordered" evidence="10">
    <location>
        <begin position="606"/>
        <end position="625"/>
    </location>
</feature>
<dbReference type="Gene3D" id="2.60.40.10">
    <property type="entry name" value="Immunoglobulins"/>
    <property type="match status" value="4"/>
</dbReference>
<evidence type="ECO:0000256" key="10">
    <source>
        <dbReference type="SAM" id="MobiDB-lite"/>
    </source>
</evidence>
<dbReference type="KEGG" id="cgob:115012984"/>
<evidence type="ECO:0000256" key="1">
    <source>
        <dbReference type="ARBA" id="ARBA00004479"/>
    </source>
</evidence>
<comment type="subcellular location">
    <subcellularLocation>
        <location evidence="1">Membrane</location>
        <topology evidence="1">Single-pass type I membrane protein</topology>
    </subcellularLocation>
</comment>
<name>A0A6J2QAQ4_COTGO</name>
<dbReference type="GO" id="GO:0005886">
    <property type="term" value="C:plasma membrane"/>
    <property type="evidence" value="ECO:0007669"/>
    <property type="project" value="UniProtKB-ARBA"/>
</dbReference>
<evidence type="ECO:0000256" key="9">
    <source>
        <dbReference type="ARBA" id="ARBA00023180"/>
    </source>
</evidence>
<reference evidence="15" key="1">
    <citation type="submission" date="2025-08" db="UniProtKB">
        <authorList>
            <consortium name="RefSeq"/>
        </authorList>
    </citation>
    <scope>IDENTIFICATION</scope>
</reference>
<keyword evidence="6 11" id="KW-1133">Transmembrane helix</keyword>
<feature type="signal peptide" evidence="12">
    <location>
        <begin position="1"/>
        <end position="23"/>
    </location>
</feature>
<keyword evidence="14" id="KW-1185">Reference proteome</keyword>
<feature type="chain" id="PRO_5027072796" evidence="12">
    <location>
        <begin position="24"/>
        <end position="748"/>
    </location>
</feature>
<dbReference type="PANTHER" id="PTHR48423:SF1">
    <property type="entry name" value="INTERLEUKIN-27 RECEPTOR SUBUNIT ALPHA"/>
    <property type="match status" value="1"/>
</dbReference>
<proteinExistence type="inferred from homology"/>
<dbReference type="Proteomes" id="UP000504630">
    <property type="component" value="Chromosome 9"/>
</dbReference>
<protein>
    <submittedName>
        <fullName evidence="15">Interleukin-6 receptor subunit beta</fullName>
    </submittedName>
</protein>
<evidence type="ECO:0000256" key="2">
    <source>
        <dbReference type="ARBA" id="ARBA00008921"/>
    </source>
</evidence>
<gene>
    <name evidence="15" type="primary">LOC115012984</name>
</gene>
<dbReference type="SUPFAM" id="SSF49265">
    <property type="entry name" value="Fibronectin type III"/>
    <property type="match status" value="2"/>
</dbReference>
<dbReference type="AlphaFoldDB" id="A0A6J2QAQ4"/>
<evidence type="ECO:0000259" key="13">
    <source>
        <dbReference type="PROSITE" id="PS50853"/>
    </source>
</evidence>
<organism evidence="14 15">
    <name type="scientific">Cottoperca gobio</name>
    <name type="common">Frogmouth</name>
    <name type="synonym">Aphritis gobio</name>
    <dbReference type="NCBI Taxonomy" id="56716"/>
    <lineage>
        <taxon>Eukaryota</taxon>
        <taxon>Metazoa</taxon>
        <taxon>Chordata</taxon>
        <taxon>Craniata</taxon>
        <taxon>Vertebrata</taxon>
        <taxon>Euteleostomi</taxon>
        <taxon>Actinopterygii</taxon>
        <taxon>Neopterygii</taxon>
        <taxon>Teleostei</taxon>
        <taxon>Neoteleostei</taxon>
        <taxon>Acanthomorphata</taxon>
        <taxon>Eupercaria</taxon>
        <taxon>Perciformes</taxon>
        <taxon>Notothenioidei</taxon>
        <taxon>Bovichtidae</taxon>
        <taxon>Cottoperca</taxon>
    </lineage>
</organism>
<dbReference type="CDD" id="cd00063">
    <property type="entry name" value="FN3"/>
    <property type="match status" value="3"/>
</dbReference>
<dbReference type="SMART" id="SM00060">
    <property type="entry name" value="FN3"/>
    <property type="match status" value="4"/>
</dbReference>
<feature type="domain" description="Fibronectin type-III" evidence="13">
    <location>
        <begin position="342"/>
        <end position="443"/>
    </location>
</feature>
<evidence type="ECO:0000256" key="6">
    <source>
        <dbReference type="ARBA" id="ARBA00022989"/>
    </source>
</evidence>
<keyword evidence="3 11" id="KW-0812">Transmembrane</keyword>
<keyword evidence="5" id="KW-0677">Repeat</keyword>
<comment type="similarity">
    <text evidence="2">Belongs to the type I cytokine receptor family. Type 2 subfamily.</text>
</comment>
<dbReference type="PANTHER" id="PTHR48423">
    <property type="entry name" value="INTERLEUKIN-27 RECEPTOR SUBUNIT ALPHA"/>
    <property type="match status" value="1"/>
</dbReference>
<dbReference type="InterPro" id="IPR003961">
    <property type="entry name" value="FN3_dom"/>
</dbReference>
<evidence type="ECO:0000256" key="7">
    <source>
        <dbReference type="ARBA" id="ARBA00023136"/>
    </source>
</evidence>
<dbReference type="InterPro" id="IPR013783">
    <property type="entry name" value="Ig-like_fold"/>
</dbReference>
<feature type="domain" description="Fibronectin type-III" evidence="13">
    <location>
        <begin position="143"/>
        <end position="236"/>
    </location>
</feature>
<sequence>MDIWSPTLHLATWTAMSLLSVFSHEVTVGESDLKLCEDDKRECVTELRHCGPRSASSIQKTLNMSCCYHIYPSSMTCEWSQESNSHSESDVALVFSRKYQIISCQGIFISASVLNITARIKNYKMKEEIWSQPHTVALYDAIKPSPPVLTALGSTEDSILVSWRRSRNNSCRLRYKISNTHIWTQALVSIQRDQTLNYTIKHLLAFTVYRVSVACRQESGFWSDWSSDISARTLDRVPSRPPEVCYRVEETDPGGSFLLHLMWKDLNLCDAGGRILGYQVSYKPVKNPQVQDRLIQNVTEVTAHLVVPPGNLSVTVTAFNMAGYGPAAHLSIDTQRQHTLLPVSKLWVSTSLPAMKGLLVQWETPIVPPSGSPVSHHAVHWRAETHPSTSHWTTVDGFTTSTVIQDVDPDESYLISVFPVYKQQCGPPQSLPASLQQGALMEAVQLKVVGVTKTTVKVVCVWQRKAGPIRVNRYTVRLKKDSGGQTLSLWPDQLHLTLVNLKPNNEYSLVLLADGFSRNTIPVRTDFDEVPAVATATPLLLLAVTVFIISILSRTVYRSFFFPPISSPQCSTTGQWLMDPKQQKTAERNILDIEDFQVTDVLGEKSPITVGPNSEPSSEEDLHENTSLLSTNHLSIKLLALEMDYISDAPVITEHPLVSLQSYQADCRLNCRHFDRVFTSEEIRDADAALLRQTHEARLVDFSERSHQKEAAVKCNFRDLMANRHCVNQMTCEAEYVVNTSFLVKSDV</sequence>
<accession>A0A6J2QAQ4</accession>
<evidence type="ECO:0000256" key="12">
    <source>
        <dbReference type="SAM" id="SignalP"/>
    </source>
</evidence>
<dbReference type="InterPro" id="IPR036116">
    <property type="entry name" value="FN3_sf"/>
</dbReference>
<feature type="transmembrane region" description="Helical" evidence="11">
    <location>
        <begin position="532"/>
        <end position="552"/>
    </location>
</feature>
<dbReference type="PROSITE" id="PS50853">
    <property type="entry name" value="FN3"/>
    <property type="match status" value="3"/>
</dbReference>
<evidence type="ECO:0000313" key="15">
    <source>
        <dbReference type="RefSeq" id="XP_029294751.1"/>
    </source>
</evidence>
<keyword evidence="9" id="KW-0325">Glycoprotein</keyword>
<evidence type="ECO:0000313" key="14">
    <source>
        <dbReference type="Proteomes" id="UP000504630"/>
    </source>
</evidence>
<dbReference type="InterPro" id="IPR052672">
    <property type="entry name" value="Type1_Cytokine_Rcpt_Type2"/>
</dbReference>
<keyword evidence="4 12" id="KW-0732">Signal</keyword>
<keyword evidence="8 15" id="KW-0675">Receptor</keyword>
<keyword evidence="7 11" id="KW-0472">Membrane</keyword>
<feature type="domain" description="Fibronectin type-III" evidence="13">
    <location>
        <begin position="238"/>
        <end position="338"/>
    </location>
</feature>
<dbReference type="GeneID" id="115012984"/>
<evidence type="ECO:0000256" key="5">
    <source>
        <dbReference type="ARBA" id="ARBA00022737"/>
    </source>
</evidence>
<evidence type="ECO:0000256" key="8">
    <source>
        <dbReference type="ARBA" id="ARBA00023170"/>
    </source>
</evidence>